<proteinExistence type="predicted"/>
<evidence type="ECO:0000256" key="3">
    <source>
        <dbReference type="ARBA" id="ARBA00022729"/>
    </source>
</evidence>
<evidence type="ECO:0000256" key="4">
    <source>
        <dbReference type="ARBA" id="ARBA00022989"/>
    </source>
</evidence>
<dbReference type="SMART" id="SM00404">
    <property type="entry name" value="PTPc_motif"/>
    <property type="match status" value="1"/>
</dbReference>
<dbReference type="PROSITE" id="PS50056">
    <property type="entry name" value="TYR_PHOSPHATASE_2"/>
    <property type="match status" value="1"/>
</dbReference>
<evidence type="ECO:0000256" key="2">
    <source>
        <dbReference type="ARBA" id="ARBA00022692"/>
    </source>
</evidence>
<accession>A0A074ZSM8</accession>
<dbReference type="STRING" id="6198.A0A074ZSM8"/>
<dbReference type="InterPro" id="IPR000242">
    <property type="entry name" value="PTP_cat"/>
</dbReference>
<dbReference type="PRINTS" id="PR00700">
    <property type="entry name" value="PRTYPHPHTASE"/>
</dbReference>
<protein>
    <recommendedName>
        <fullName evidence="14">Protein-tyrosine phosphatase</fullName>
    </recommendedName>
</protein>
<dbReference type="GO" id="GO:0004725">
    <property type="term" value="F:protein tyrosine phosphatase activity"/>
    <property type="evidence" value="ECO:0007669"/>
    <property type="project" value="InterPro"/>
</dbReference>
<dbReference type="EMBL" id="KL596661">
    <property type="protein sequence ID" value="KER30428.1"/>
    <property type="molecule type" value="Genomic_DNA"/>
</dbReference>
<reference evidence="12 13" key="1">
    <citation type="submission" date="2013-11" db="EMBL/GenBank/DDBJ databases">
        <title>Opisthorchis viverrini - life in the bile duct.</title>
        <authorList>
            <person name="Young N.D."/>
            <person name="Nagarajan N."/>
            <person name="Lin S.J."/>
            <person name="Korhonen P.K."/>
            <person name="Jex A.R."/>
            <person name="Hall R.S."/>
            <person name="Safavi-Hemami H."/>
            <person name="Kaewkong W."/>
            <person name="Bertrand D."/>
            <person name="Gao S."/>
            <person name="Seet Q."/>
            <person name="Wongkham S."/>
            <person name="Teh B.T."/>
            <person name="Wongkham C."/>
            <person name="Intapan P.M."/>
            <person name="Maleewong W."/>
            <person name="Yang X."/>
            <person name="Hu M."/>
            <person name="Wang Z."/>
            <person name="Hofmann A."/>
            <person name="Sternberg P.W."/>
            <person name="Tan P."/>
            <person name="Wang J."/>
            <person name="Gasser R.B."/>
        </authorList>
    </citation>
    <scope>NUCLEOTIDE SEQUENCE [LARGE SCALE GENOMIC DNA]</scope>
</reference>
<dbReference type="Proteomes" id="UP000054324">
    <property type="component" value="Unassembled WGS sequence"/>
</dbReference>
<feature type="region of interest" description="Disordered" evidence="8">
    <location>
        <begin position="381"/>
        <end position="403"/>
    </location>
</feature>
<dbReference type="RefSeq" id="XP_009165859.1">
    <property type="nucleotide sequence ID" value="XM_009167595.1"/>
</dbReference>
<dbReference type="InterPro" id="IPR000387">
    <property type="entry name" value="Tyr_Pase_dom"/>
</dbReference>
<comment type="subcellular location">
    <subcellularLocation>
        <location evidence="1">Cytoplasmic vesicle membrane</location>
        <topology evidence="1">Single-pass type I membrane protein</topology>
    </subcellularLocation>
</comment>
<feature type="compositionally biased region" description="Polar residues" evidence="8">
    <location>
        <begin position="387"/>
        <end position="403"/>
    </location>
</feature>
<evidence type="ECO:0000313" key="12">
    <source>
        <dbReference type="EMBL" id="KER30428.1"/>
    </source>
</evidence>
<feature type="non-terminal residue" evidence="12">
    <location>
        <position position="1"/>
    </location>
</feature>
<keyword evidence="6" id="KW-0325">Glycoprotein</keyword>
<dbReference type="GO" id="GO:0030141">
    <property type="term" value="C:secretory granule"/>
    <property type="evidence" value="ECO:0007669"/>
    <property type="project" value="InterPro"/>
</dbReference>
<dbReference type="InterPro" id="IPR003595">
    <property type="entry name" value="Tyr_Pase_cat"/>
</dbReference>
<sequence length="758" mass="87201">DLLFGKCTLYLHGVESNEALQPSILEFLKAALPYFDERQINWRNIYIQCVIRTFIYQNKGAGYTTNPEKWCGKLPRAKQYDALDEARDLFSFVSDKGQSADTLLRLLEYKQLSDPERPKLYWSPDSSENLDLFTEGLASPDDFRQTVAAKPDKLSEDHDKELSQHSIENSAVYHNDDFTPSMHSEVFSFLKPLYSSNDEEEDGVSQKRSSLKRRYGLHIPDEPETHKTRIRSWVWIRFNRQFHSGEAERYLRELSNRLHLASPITRFFHDRTGIVLHFQVPRAPLYKPVAPSHTAKDFSLSLTVFASVLGFVLLLGLVYTIHACHKMRQRRIEQKANEAVLIDVERGPKNRRTISTDSKKEDPLKKFKNYFSRKLLPEKGRQKSNERLNSTMEQSKGQPEVQDFQNRLTRDSFASSNLFSPEAKQKQPFRMIQHDSIGSQRSSTSSWSSEPVSCGIDLTIGHLILSYMEGYLEDEDRLTADWNAVNAYTAEEATPCVRAQKPENLLRNRIVAPLPYEQSCVKLRNSDNDYINASLLYDHTPRNPVYIATPTPLMESLADFWEMVWEQSSVVIVCLERTNELKQPAELTSAPEMTDVSLQYWPNEGIQTYGSFEVHLVSEHSSCENYIVRSFYLKNLATGETRTVTQFHYLTWIDSNLKAQVKPLLEFRRKVNRSFRGLMSPIVVHCIDGSGRTGTYILLDLVLNRIAKGVKEINIAASLEHIRDQRQGMVQNKEQYEFVFMAVAKEVDAMLKASGQNS</sequence>
<feature type="transmembrane region" description="Helical" evidence="9">
    <location>
        <begin position="298"/>
        <end position="321"/>
    </location>
</feature>
<dbReference type="InterPro" id="IPR029021">
    <property type="entry name" value="Prot-tyrosine_phosphatase-like"/>
</dbReference>
<dbReference type="GeneID" id="20327342"/>
<dbReference type="PANTHER" id="PTHR46106:SF4">
    <property type="entry name" value="IA-2 PROTEIN TYROSINE PHOSPHATASE, ISOFORM C"/>
    <property type="match status" value="1"/>
</dbReference>
<dbReference type="SMART" id="SM00194">
    <property type="entry name" value="PTPc"/>
    <property type="match status" value="1"/>
</dbReference>
<dbReference type="PROSITE" id="PS00383">
    <property type="entry name" value="TYR_PHOSPHATASE_1"/>
    <property type="match status" value="1"/>
</dbReference>
<dbReference type="OrthoDB" id="9880441at2759"/>
<evidence type="ECO:0000256" key="5">
    <source>
        <dbReference type="ARBA" id="ARBA00023136"/>
    </source>
</evidence>
<dbReference type="FunFam" id="3.90.190.10:FF:000017">
    <property type="entry name" value="receptor-type tyrosine-protein phosphatase-like N isoform X2"/>
    <property type="match status" value="1"/>
</dbReference>
<evidence type="ECO:0008006" key="14">
    <source>
        <dbReference type="Google" id="ProtNLM"/>
    </source>
</evidence>
<gene>
    <name evidence="12" type="ORF">T265_13174</name>
</gene>
<evidence type="ECO:0000256" key="8">
    <source>
        <dbReference type="SAM" id="MobiDB-lite"/>
    </source>
</evidence>
<dbReference type="PANTHER" id="PTHR46106">
    <property type="entry name" value="IA-2 PROTEIN TYROSINE PHOSPHATASE, ISOFORM C"/>
    <property type="match status" value="1"/>
</dbReference>
<keyword evidence="5 9" id="KW-0472">Membrane</keyword>
<keyword evidence="7" id="KW-0968">Cytoplasmic vesicle</keyword>
<dbReference type="AlphaFoldDB" id="A0A074ZSM8"/>
<dbReference type="GO" id="GO:0051046">
    <property type="term" value="P:regulation of secretion"/>
    <property type="evidence" value="ECO:0007669"/>
    <property type="project" value="TreeGrafter"/>
</dbReference>
<feature type="domain" description="Tyrosine specific protein phosphatases" evidence="11">
    <location>
        <begin position="665"/>
        <end position="737"/>
    </location>
</feature>
<evidence type="ECO:0000256" key="1">
    <source>
        <dbReference type="ARBA" id="ARBA00004358"/>
    </source>
</evidence>
<dbReference type="InterPro" id="IPR033522">
    <property type="entry name" value="IA-2/IA-2_beta"/>
</dbReference>
<dbReference type="Gene3D" id="3.90.190.10">
    <property type="entry name" value="Protein tyrosine phosphatase superfamily"/>
    <property type="match status" value="1"/>
</dbReference>
<evidence type="ECO:0000256" key="6">
    <source>
        <dbReference type="ARBA" id="ARBA00023180"/>
    </source>
</evidence>
<keyword evidence="13" id="KW-1185">Reference proteome</keyword>
<name>A0A074ZSM8_OPIVI</name>
<evidence type="ECO:0000313" key="13">
    <source>
        <dbReference type="Proteomes" id="UP000054324"/>
    </source>
</evidence>
<keyword evidence="3" id="KW-0732">Signal</keyword>
<dbReference type="GO" id="GO:0030659">
    <property type="term" value="C:cytoplasmic vesicle membrane"/>
    <property type="evidence" value="ECO:0007669"/>
    <property type="project" value="UniProtKB-SubCell"/>
</dbReference>
<dbReference type="Pfam" id="PF00102">
    <property type="entry name" value="Y_phosphatase"/>
    <property type="match status" value="1"/>
</dbReference>
<dbReference type="SUPFAM" id="SSF52799">
    <property type="entry name" value="(Phosphotyrosine protein) phosphatases II"/>
    <property type="match status" value="1"/>
</dbReference>
<evidence type="ECO:0000259" key="10">
    <source>
        <dbReference type="PROSITE" id="PS50055"/>
    </source>
</evidence>
<dbReference type="KEGG" id="ovi:T265_13174"/>
<dbReference type="InterPro" id="IPR016130">
    <property type="entry name" value="Tyr_Pase_AS"/>
</dbReference>
<keyword evidence="2 9" id="KW-0812">Transmembrane</keyword>
<dbReference type="GO" id="GO:0045202">
    <property type="term" value="C:synapse"/>
    <property type="evidence" value="ECO:0007669"/>
    <property type="project" value="TreeGrafter"/>
</dbReference>
<evidence type="ECO:0000259" key="11">
    <source>
        <dbReference type="PROSITE" id="PS50056"/>
    </source>
</evidence>
<feature type="domain" description="Tyrosine-protein phosphatase" evidence="10">
    <location>
        <begin position="478"/>
        <end position="746"/>
    </location>
</feature>
<dbReference type="PROSITE" id="PS50055">
    <property type="entry name" value="TYR_PHOSPHATASE_PTP"/>
    <property type="match status" value="1"/>
</dbReference>
<evidence type="ECO:0000256" key="9">
    <source>
        <dbReference type="SAM" id="Phobius"/>
    </source>
</evidence>
<keyword evidence="4 9" id="KW-1133">Transmembrane helix</keyword>
<organism evidence="12 13">
    <name type="scientific">Opisthorchis viverrini</name>
    <name type="common">Southeast Asian liver fluke</name>
    <dbReference type="NCBI Taxonomy" id="6198"/>
    <lineage>
        <taxon>Eukaryota</taxon>
        <taxon>Metazoa</taxon>
        <taxon>Spiralia</taxon>
        <taxon>Lophotrochozoa</taxon>
        <taxon>Platyhelminthes</taxon>
        <taxon>Trematoda</taxon>
        <taxon>Digenea</taxon>
        <taxon>Opisthorchiida</taxon>
        <taxon>Opisthorchiata</taxon>
        <taxon>Opisthorchiidae</taxon>
        <taxon>Opisthorchis</taxon>
    </lineage>
</organism>
<evidence type="ECO:0000256" key="7">
    <source>
        <dbReference type="ARBA" id="ARBA00023329"/>
    </source>
</evidence>
<dbReference type="CTD" id="20327342"/>